<name>A0A498SST5_ACAVI</name>
<accession>A0A498SST5</accession>
<organism evidence="7 8">
    <name type="scientific">Acanthocheilonema viteae</name>
    <name type="common">Filarial nematode worm</name>
    <name type="synonym">Dipetalonema viteae</name>
    <dbReference type="NCBI Taxonomy" id="6277"/>
    <lineage>
        <taxon>Eukaryota</taxon>
        <taxon>Metazoa</taxon>
        <taxon>Ecdysozoa</taxon>
        <taxon>Nematoda</taxon>
        <taxon>Chromadorea</taxon>
        <taxon>Rhabditida</taxon>
        <taxon>Spirurina</taxon>
        <taxon>Spiruromorpha</taxon>
        <taxon>Filarioidea</taxon>
        <taxon>Onchocercidae</taxon>
        <taxon>Acanthocheilonema</taxon>
    </lineage>
</organism>
<feature type="compositionally biased region" description="Low complexity" evidence="6">
    <location>
        <begin position="457"/>
        <end position="473"/>
    </location>
</feature>
<protein>
    <submittedName>
        <fullName evidence="7">Uncharacterized protein</fullName>
    </submittedName>
</protein>
<dbReference type="Proteomes" id="UP000276991">
    <property type="component" value="Unassembled WGS sequence"/>
</dbReference>
<feature type="compositionally biased region" description="Polar residues" evidence="6">
    <location>
        <begin position="447"/>
        <end position="456"/>
    </location>
</feature>
<feature type="compositionally biased region" description="Polar residues" evidence="6">
    <location>
        <begin position="308"/>
        <end position="339"/>
    </location>
</feature>
<keyword evidence="4" id="KW-0677">Repeat</keyword>
<feature type="region of interest" description="Disordered" evidence="6">
    <location>
        <begin position="447"/>
        <end position="476"/>
    </location>
</feature>
<evidence type="ECO:0000313" key="8">
    <source>
        <dbReference type="Proteomes" id="UP000276991"/>
    </source>
</evidence>
<evidence type="ECO:0000256" key="1">
    <source>
        <dbReference type="ARBA" id="ARBA00004613"/>
    </source>
</evidence>
<dbReference type="SMART" id="SM00209">
    <property type="entry name" value="TSP1"/>
    <property type="match status" value="2"/>
</dbReference>
<evidence type="ECO:0000256" key="5">
    <source>
        <dbReference type="ARBA" id="ARBA00023157"/>
    </source>
</evidence>
<feature type="region of interest" description="Disordered" evidence="6">
    <location>
        <begin position="306"/>
        <end position="340"/>
    </location>
</feature>
<keyword evidence="2" id="KW-0964">Secreted</keyword>
<comment type="subcellular location">
    <subcellularLocation>
        <location evidence="1">Secreted</location>
    </subcellularLocation>
</comment>
<reference evidence="7 8" key="1">
    <citation type="submission" date="2018-08" db="EMBL/GenBank/DDBJ databases">
        <authorList>
            <person name="Laetsch R D."/>
            <person name="Stevens L."/>
            <person name="Kumar S."/>
            <person name="Blaxter L. M."/>
        </authorList>
    </citation>
    <scope>NUCLEOTIDE SEQUENCE [LARGE SCALE GENOMIC DNA]</scope>
</reference>
<dbReference type="OrthoDB" id="5855801at2759"/>
<dbReference type="PANTHER" id="PTHR22906:SF43">
    <property type="entry name" value="PROPERDIN"/>
    <property type="match status" value="1"/>
</dbReference>
<sequence length="838" mass="94223">MWTECKNEEHTRFRSCAQSQNIDSNDNVTIDNPLSTPCEVEKVETERQFCFTPKKNKNKEQKSTNSNPFMIEEEIIANYLKRPKNNLESIRVMEILLLGNAVTEYPFNYRTGKLNQFVGFGMPRSPPPTNGPFIYGSIWASWSAWSFCVNKVRVRVRACNTVRGFSCLGKKQEFMECDLDYVQPAVHESDYAAVDPWEEDRKEAMKQLYSQQYLPDELEKNNSGKNKIKFAPHGSEIRRRERMRMATKGVDGDQTGSHKRTGNEEQTTSILNTENSNAKQRGQSLLSSPLAEITTRAPFLTDAKLERSNQQQQVPSSIDQTPVHSVRQSPVASESSLLQSVHHAPQVSLLPQSSPPQSPDKPEQVERSVLFTATERILIDQTEDQVVSSKGQEVVVPAPPKILVWMPPGITTWVAQETSNNNTKFPDFSTTTPNIYMLNLIASESSVPQDSKIATGSSSTSLPPSSPTTPTTTKMPEIEVKIPSDYQSSIRVPVAKALIPVNTSEKTIRNNKFPDKNSQFVHPRSNTTQAGFKTLEAHSSPLNQNDGILLKKFDQLLGEDRQGASSFDILPEQNIEGSSNWRYAPRLESQLSTSEPKTYVVDQSRMTLQDGEVDFNKAKDSDRAAADKALDLLLKAISSDDIDEPNKKLLPNKNSYFDQPSSKETELDEMREKVESLEKAMKAMEETLGGNNKVEAYRKAMNLNLVPRGPSTSTSFPTTAPTVIDQSRIFLVAMNDNATSNWSEWTDWQRCFCGKQIRTRICHYETSFLVKGCKGKSYESRPCNERNHCPTTTPSSPTTILPISTSIESKFRRSPLHQPLSIAVMQKANDIRMKYFIA</sequence>
<evidence type="ECO:0000256" key="3">
    <source>
        <dbReference type="ARBA" id="ARBA00022729"/>
    </source>
</evidence>
<dbReference type="PANTHER" id="PTHR22906">
    <property type="entry name" value="PROPERDIN"/>
    <property type="match status" value="1"/>
</dbReference>
<keyword evidence="5" id="KW-1015">Disulfide bond</keyword>
<dbReference type="InterPro" id="IPR036383">
    <property type="entry name" value="TSP1_rpt_sf"/>
</dbReference>
<evidence type="ECO:0000256" key="2">
    <source>
        <dbReference type="ARBA" id="ARBA00022525"/>
    </source>
</evidence>
<evidence type="ECO:0000256" key="4">
    <source>
        <dbReference type="ARBA" id="ARBA00022737"/>
    </source>
</evidence>
<dbReference type="InterPro" id="IPR052065">
    <property type="entry name" value="Compl_asym_regulator"/>
</dbReference>
<evidence type="ECO:0000256" key="6">
    <source>
        <dbReference type="SAM" id="MobiDB-lite"/>
    </source>
</evidence>
<dbReference type="SUPFAM" id="SSF82895">
    <property type="entry name" value="TSP-1 type 1 repeat"/>
    <property type="match status" value="1"/>
</dbReference>
<feature type="region of interest" description="Disordered" evidence="6">
    <location>
        <begin position="216"/>
        <end position="290"/>
    </location>
</feature>
<dbReference type="EMBL" id="UPTC01001643">
    <property type="protein sequence ID" value="VBB32305.1"/>
    <property type="molecule type" value="Genomic_DNA"/>
</dbReference>
<dbReference type="AlphaFoldDB" id="A0A498SST5"/>
<evidence type="ECO:0000313" key="7">
    <source>
        <dbReference type="EMBL" id="VBB32305.1"/>
    </source>
</evidence>
<feature type="compositionally biased region" description="Polar residues" evidence="6">
    <location>
        <begin position="264"/>
        <end position="287"/>
    </location>
</feature>
<keyword evidence="3" id="KW-0732">Signal</keyword>
<gene>
    <name evidence="7" type="ORF">NAV_LOCUS7096</name>
</gene>
<dbReference type="InterPro" id="IPR000884">
    <property type="entry name" value="TSP1_rpt"/>
</dbReference>
<keyword evidence="8" id="KW-1185">Reference proteome</keyword>
<proteinExistence type="predicted"/>
<dbReference type="PROSITE" id="PS50092">
    <property type="entry name" value="TSP1"/>
    <property type="match status" value="2"/>
</dbReference>